<reference evidence="1 2" key="1">
    <citation type="submission" date="2009-01" db="EMBL/GenBank/DDBJ databases">
        <authorList>
            <person name="Fulton L."/>
            <person name="Clifton S."/>
            <person name="Fulton B."/>
            <person name="Xu J."/>
            <person name="Minx P."/>
            <person name="Pepin K.H."/>
            <person name="Johnson M."/>
            <person name="Bhonagiri V."/>
            <person name="Nash W.E."/>
            <person name="Mardis E.R."/>
            <person name="Wilson R.K."/>
        </authorList>
    </citation>
    <scope>NUCLEOTIDE SEQUENCE [LARGE SCALE GENOMIC DNA]</scope>
    <source>
        <strain evidence="1 2">DSM 5476</strain>
    </source>
</reference>
<organism evidence="1 2">
    <name type="scientific">[Clostridium] methylpentosum DSM 5476</name>
    <dbReference type="NCBI Taxonomy" id="537013"/>
    <lineage>
        <taxon>Bacteria</taxon>
        <taxon>Bacillati</taxon>
        <taxon>Bacillota</taxon>
        <taxon>Clostridia</taxon>
        <taxon>Eubacteriales</taxon>
        <taxon>Oscillospiraceae</taxon>
        <taxon>Oscillospiraceae incertae sedis</taxon>
    </lineage>
</organism>
<evidence type="ECO:0000313" key="2">
    <source>
        <dbReference type="Proteomes" id="UP000003340"/>
    </source>
</evidence>
<keyword evidence="2" id="KW-1185">Reference proteome</keyword>
<dbReference type="EMBL" id="ACEC01000058">
    <property type="protein sequence ID" value="EEG30686.1"/>
    <property type="molecule type" value="Genomic_DNA"/>
</dbReference>
<name>C0ED34_9FIRM</name>
<reference evidence="1 2" key="2">
    <citation type="submission" date="2009-02" db="EMBL/GenBank/DDBJ databases">
        <title>Draft genome sequence of Clostridium methylpentosum (DSM 5476).</title>
        <authorList>
            <person name="Sudarsanam P."/>
            <person name="Ley R."/>
            <person name="Guruge J."/>
            <person name="Turnbaugh P.J."/>
            <person name="Mahowald M."/>
            <person name="Liep D."/>
            <person name="Gordon J."/>
        </authorList>
    </citation>
    <scope>NUCLEOTIDE SEQUENCE [LARGE SCALE GENOMIC DNA]</scope>
    <source>
        <strain evidence="1 2">DSM 5476</strain>
    </source>
</reference>
<dbReference type="Proteomes" id="UP000003340">
    <property type="component" value="Unassembled WGS sequence"/>
</dbReference>
<dbReference type="HOGENOM" id="CLU_2988599_0_0_9"/>
<protein>
    <submittedName>
        <fullName evidence="1">Uncharacterized protein</fullName>
    </submittedName>
</protein>
<comment type="caution">
    <text evidence="1">The sequence shown here is derived from an EMBL/GenBank/DDBJ whole genome shotgun (WGS) entry which is preliminary data.</text>
</comment>
<gene>
    <name evidence="1" type="ORF">CLOSTMETH_01755</name>
</gene>
<dbReference type="AlphaFoldDB" id="C0ED34"/>
<dbReference type="STRING" id="537013.CLOSTMETH_01755"/>
<proteinExistence type="predicted"/>
<accession>C0ED34</accession>
<evidence type="ECO:0000313" key="1">
    <source>
        <dbReference type="EMBL" id="EEG30686.1"/>
    </source>
</evidence>
<sequence>MTEQNKKEIIKSFAYEMTAEQVAAAEEIDLQEADAFQSEHAAEIAAMNDYLKEQEMI</sequence>